<dbReference type="InterPro" id="IPR050301">
    <property type="entry name" value="NTE"/>
</dbReference>
<keyword evidence="3 4" id="KW-0443">Lipid metabolism</keyword>
<feature type="short sequence motif" description="DGA/G" evidence="4">
    <location>
        <begin position="214"/>
        <end position="216"/>
    </location>
</feature>
<evidence type="ECO:0000256" key="3">
    <source>
        <dbReference type="ARBA" id="ARBA00023098"/>
    </source>
</evidence>
<dbReference type="SUPFAM" id="SSF52151">
    <property type="entry name" value="FabD/lysophospholipase-like"/>
    <property type="match status" value="1"/>
</dbReference>
<keyword evidence="7" id="KW-1185">Reference proteome</keyword>
<evidence type="ECO:0000313" key="7">
    <source>
        <dbReference type="Proteomes" id="UP000054869"/>
    </source>
</evidence>
<dbReference type="InterPro" id="IPR002641">
    <property type="entry name" value="PNPLA_dom"/>
</dbReference>
<evidence type="ECO:0000256" key="2">
    <source>
        <dbReference type="ARBA" id="ARBA00022963"/>
    </source>
</evidence>
<reference evidence="6 7" key="1">
    <citation type="submission" date="2015-11" db="EMBL/GenBank/DDBJ databases">
        <title>Genomic analysis of 38 Legionella species identifies large and diverse effector repertoires.</title>
        <authorList>
            <person name="Burstein D."/>
            <person name="Amaro F."/>
            <person name="Zusman T."/>
            <person name="Lifshitz Z."/>
            <person name="Cohen O."/>
            <person name="Gilbert J.A."/>
            <person name="Pupko T."/>
            <person name="Shuman H.A."/>
            <person name="Segal G."/>
        </authorList>
    </citation>
    <scope>NUCLEOTIDE SEQUENCE [LARGE SCALE GENOMIC DNA]</scope>
    <source>
        <strain evidence="6 7">ATCC 49751</strain>
    </source>
</reference>
<protein>
    <submittedName>
        <fullName evidence="6">Patatin-like phospholipase</fullName>
    </submittedName>
</protein>
<feature type="domain" description="PNPLA" evidence="5">
    <location>
        <begin position="22"/>
        <end position="227"/>
    </location>
</feature>
<gene>
    <name evidence="6" type="ORF">Llan_0132</name>
</gene>
<dbReference type="Proteomes" id="UP000054869">
    <property type="component" value="Unassembled WGS sequence"/>
</dbReference>
<dbReference type="AlphaFoldDB" id="A0A0W0VZC4"/>
<feature type="active site" description="Nucleophile" evidence="4">
    <location>
        <position position="55"/>
    </location>
</feature>
<dbReference type="GO" id="GO:0016787">
    <property type="term" value="F:hydrolase activity"/>
    <property type="evidence" value="ECO:0007669"/>
    <property type="project" value="UniProtKB-UniRule"/>
</dbReference>
<dbReference type="PANTHER" id="PTHR14226">
    <property type="entry name" value="NEUROPATHY TARGET ESTERASE/SWISS CHEESE D.MELANOGASTER"/>
    <property type="match status" value="1"/>
</dbReference>
<organism evidence="6 7">
    <name type="scientific">Legionella lansingensis</name>
    <dbReference type="NCBI Taxonomy" id="45067"/>
    <lineage>
        <taxon>Bacteria</taxon>
        <taxon>Pseudomonadati</taxon>
        <taxon>Pseudomonadota</taxon>
        <taxon>Gammaproteobacteria</taxon>
        <taxon>Legionellales</taxon>
        <taxon>Legionellaceae</taxon>
        <taxon>Legionella</taxon>
    </lineage>
</organism>
<dbReference type="STRING" id="45067.Llan_0132"/>
<dbReference type="GO" id="GO:0016042">
    <property type="term" value="P:lipid catabolic process"/>
    <property type="evidence" value="ECO:0007669"/>
    <property type="project" value="UniProtKB-UniRule"/>
</dbReference>
<dbReference type="PANTHER" id="PTHR14226:SF57">
    <property type="entry name" value="BLR7027 PROTEIN"/>
    <property type="match status" value="1"/>
</dbReference>
<feature type="active site" description="Proton acceptor" evidence="4">
    <location>
        <position position="214"/>
    </location>
</feature>
<sequence length="378" mass="43267">MAARFSCDTEKYNNVVNKRIVLVLQGGGALGAFQAGVYETLEKFKYTPNWIGGTSIGAINASIIAGNEPKNRLPKLKEFWKKVAQPEWPHANFEFSDPIRKFLTDLQIQQIILSGIPVFFIPRSDAIMSMLYGYFNSYYDTSPLSYLLQELVDFEYLNNHSEIRLSLGATNINTGQMRYFDSKFEEIGPEHVMASGALPPAFPPIKIEGEYYWDGGVYSNTPLSIVLDDDPRVSSLCFMVDLWSPAGQLPMSMDEVKRRTEEIIYSSRANEHRKNYEVKHNLRRAIRALYAQLSEEKKQDPQNIELVSLGCITSMDIVQLQYKQKNWESSTKGTDFSAYSIRERWEQGANHTLRMIKHKKLCKPHPPHVGVIIHRDIE</sequence>
<proteinExistence type="predicted"/>
<dbReference type="InterPro" id="IPR021095">
    <property type="entry name" value="DUF3734"/>
</dbReference>
<dbReference type="CDD" id="cd07209">
    <property type="entry name" value="Pat_hypo_Ecoli_Z1214_like"/>
    <property type="match status" value="1"/>
</dbReference>
<evidence type="ECO:0000256" key="4">
    <source>
        <dbReference type="PROSITE-ProRule" id="PRU01161"/>
    </source>
</evidence>
<dbReference type="Gene3D" id="3.40.1090.10">
    <property type="entry name" value="Cytosolic phospholipase A2 catalytic domain"/>
    <property type="match status" value="2"/>
</dbReference>
<feature type="short sequence motif" description="GXGXXG" evidence="4">
    <location>
        <begin position="26"/>
        <end position="31"/>
    </location>
</feature>
<dbReference type="eggNOG" id="COG1752">
    <property type="taxonomic scope" value="Bacteria"/>
</dbReference>
<keyword evidence="2 4" id="KW-0442">Lipid degradation</keyword>
<dbReference type="Pfam" id="PF01734">
    <property type="entry name" value="Patatin"/>
    <property type="match status" value="1"/>
</dbReference>
<comment type="caution">
    <text evidence="6">The sequence shown here is derived from an EMBL/GenBank/DDBJ whole genome shotgun (WGS) entry which is preliminary data.</text>
</comment>
<accession>A0A0W0VZC4</accession>
<dbReference type="PROSITE" id="PS51635">
    <property type="entry name" value="PNPLA"/>
    <property type="match status" value="1"/>
</dbReference>
<dbReference type="InterPro" id="IPR016035">
    <property type="entry name" value="Acyl_Trfase/lysoPLipase"/>
</dbReference>
<evidence type="ECO:0000259" key="5">
    <source>
        <dbReference type="PROSITE" id="PS51635"/>
    </source>
</evidence>
<keyword evidence="1 4" id="KW-0378">Hydrolase</keyword>
<name>A0A0W0VZC4_9GAMM</name>
<dbReference type="Pfam" id="PF12536">
    <property type="entry name" value="DUF3734"/>
    <property type="match status" value="1"/>
</dbReference>
<dbReference type="PATRIC" id="fig|45067.4.peg.137"/>
<evidence type="ECO:0000256" key="1">
    <source>
        <dbReference type="ARBA" id="ARBA00022801"/>
    </source>
</evidence>
<dbReference type="RefSeq" id="WP_051546329.1">
    <property type="nucleotide sequence ID" value="NZ_CAAAJD010000007.1"/>
</dbReference>
<evidence type="ECO:0000313" key="6">
    <source>
        <dbReference type="EMBL" id="KTD25386.1"/>
    </source>
</evidence>
<dbReference type="EMBL" id="LNYI01000004">
    <property type="protein sequence ID" value="KTD25386.1"/>
    <property type="molecule type" value="Genomic_DNA"/>
</dbReference>
<feature type="short sequence motif" description="GXSXG" evidence="4">
    <location>
        <begin position="53"/>
        <end position="57"/>
    </location>
</feature>